<feature type="region of interest" description="Disordered" evidence="1">
    <location>
        <begin position="491"/>
        <end position="529"/>
    </location>
</feature>
<feature type="compositionally biased region" description="Basic and acidic residues" evidence="1">
    <location>
        <begin position="826"/>
        <end position="837"/>
    </location>
</feature>
<feature type="compositionally biased region" description="Polar residues" evidence="1">
    <location>
        <begin position="1510"/>
        <end position="1519"/>
    </location>
</feature>
<feature type="compositionally biased region" description="Basic and acidic residues" evidence="1">
    <location>
        <begin position="1211"/>
        <end position="1231"/>
    </location>
</feature>
<protein>
    <submittedName>
        <fullName evidence="3">Uncharacterized protein DDB_G0283357-like</fullName>
    </submittedName>
</protein>
<feature type="region of interest" description="Disordered" evidence="1">
    <location>
        <begin position="121"/>
        <end position="155"/>
    </location>
</feature>
<feature type="compositionally biased region" description="Basic and acidic residues" evidence="1">
    <location>
        <begin position="512"/>
        <end position="521"/>
    </location>
</feature>
<feature type="compositionally biased region" description="Basic and acidic residues" evidence="1">
    <location>
        <begin position="1770"/>
        <end position="1806"/>
    </location>
</feature>
<feature type="compositionally biased region" description="Polar residues" evidence="1">
    <location>
        <begin position="1257"/>
        <end position="1267"/>
    </location>
</feature>
<feature type="compositionally biased region" description="Polar residues" evidence="1">
    <location>
        <begin position="1381"/>
        <end position="1391"/>
    </location>
</feature>
<feature type="compositionally biased region" description="Acidic residues" evidence="1">
    <location>
        <begin position="1064"/>
        <end position="1074"/>
    </location>
</feature>
<feature type="compositionally biased region" description="Basic and acidic residues" evidence="1">
    <location>
        <begin position="708"/>
        <end position="721"/>
    </location>
</feature>
<feature type="region of interest" description="Disordered" evidence="1">
    <location>
        <begin position="760"/>
        <end position="968"/>
    </location>
</feature>
<feature type="compositionally biased region" description="Basic and acidic residues" evidence="1">
    <location>
        <begin position="1625"/>
        <end position="1686"/>
    </location>
</feature>
<feature type="compositionally biased region" description="Polar residues" evidence="1">
    <location>
        <begin position="932"/>
        <end position="948"/>
    </location>
</feature>
<feature type="region of interest" description="Disordered" evidence="1">
    <location>
        <begin position="686"/>
        <end position="721"/>
    </location>
</feature>
<feature type="compositionally biased region" description="Low complexity" evidence="1">
    <location>
        <begin position="1300"/>
        <end position="1313"/>
    </location>
</feature>
<feature type="region of interest" description="Disordered" evidence="1">
    <location>
        <begin position="186"/>
        <end position="213"/>
    </location>
</feature>
<name>A0A8B8DXJ4_CRAVI</name>
<feature type="compositionally biased region" description="Polar residues" evidence="1">
    <location>
        <begin position="885"/>
        <end position="897"/>
    </location>
</feature>
<gene>
    <name evidence="3" type="primary">LOC111129554</name>
</gene>
<feature type="compositionally biased region" description="Low complexity" evidence="1">
    <location>
        <begin position="848"/>
        <end position="860"/>
    </location>
</feature>
<feature type="region of interest" description="Disordered" evidence="1">
    <location>
        <begin position="554"/>
        <end position="625"/>
    </location>
</feature>
<dbReference type="RefSeq" id="XP_022331716.1">
    <property type="nucleotide sequence ID" value="XM_022476008.1"/>
</dbReference>
<feature type="compositionally biased region" description="Basic and acidic residues" evidence="1">
    <location>
        <begin position="1698"/>
        <end position="1731"/>
    </location>
</feature>
<feature type="region of interest" description="Disordered" evidence="1">
    <location>
        <begin position="1007"/>
        <end position="1806"/>
    </location>
</feature>
<evidence type="ECO:0000313" key="2">
    <source>
        <dbReference type="Proteomes" id="UP000694844"/>
    </source>
</evidence>
<feature type="region of interest" description="Disordered" evidence="1">
    <location>
        <begin position="1"/>
        <end position="20"/>
    </location>
</feature>
<accession>A0A8B8DXJ4</accession>
<proteinExistence type="predicted"/>
<dbReference type="KEGG" id="cvn:111129554"/>
<feature type="compositionally biased region" description="Acidic residues" evidence="1">
    <location>
        <begin position="1752"/>
        <end position="1769"/>
    </location>
</feature>
<feature type="compositionally biased region" description="Polar residues" evidence="1">
    <location>
        <begin position="191"/>
        <end position="201"/>
    </location>
</feature>
<sequence>MTDTIKTNRNQTENELERTESVRTKGSVEYNQSVINNIDEEQNVTLYDKTETKHSLAQEIAKRNLYILVKIRLLGHLLQKLPVEKRQSIFIDALKNVGTEDHVKGNKKGIAQAFSMHHRKLENSNEGGSGSQESIELDSSNSQEKVSISNENKEDFDEQTKMQLQVINDQVSTDVKTLLNTVFPGVESDPSHPTWTSSAGSTAPPVSPYSPHHLQQSPVSGFVSTEFNSQHLTLVKHNTFNVIRKQLPQPVHTSSTLISPNPYSETESYQQIKMNEQPVQSTHKVPTPIPSTKPFVVYHDSSFPVEPFQETLNLEPLIYTESRELPAPVTFVGEEKDKITKHEGNNHGAKTESNYNGHVLQSTKIHFVEKDSSKSSEETSDNNSNFDALNVKNLNIYPSNDVQDYYENQLLNSDHSNVEDAVQMIYNLFSDTDYDDYMDYENEKLNFDVVLRPATTQSPIFTTQRHFEENLSTTHPPYPVHNKAETFALSDSVDSKSSESSEFSSILGDSSKTMHDNKTDKINSINVDSQEMKNIREEYKDARYGTSNSYTAVSYTSKHTTTSPSQESSSSKEETKSTEASSRSLKSILKKEPFHSNNDLGRDSDKSSNNEDDTPQNKPKNLFPLVKSGGYTILSNHNSFDEQTFGTKFNSKQYSDNKPGDLGDSEEDLTLYNLLANPDSYHLKHEAQKPYTSSQSEERNFSFDSEEEYGRNGRDGSNENSDEKLLSINRLQHSNSFSQDRNHFTLDSISMLHKMRGSAGYSIEKADKSKQDSGSAEVPNMPEHAFKEKKREPSQSLSPTHHLNPYDSSSEEGSIPDEIVTYNRSDSSREQDNHFHAGDQTNARGPGSEASRADSSFSSSAEDRKDSDDSSDSTEKKDNRILSKGLSSESNIDTSSNHSKDHSENKGSSVEPGSFSKRKDDDNSSSRGIDNYISSDDNSVSCEGNNCDSKAYSGMSSESEINSSLEIDNISMEKDFSVSSSCEGGQCQNNDYKSQSSSIEQIFINIIENSQNNKDNSSEDISSQNKENLSQSKTSHSEQEKASSLDSNEALSEKNYPSSVESKESEENEYEEDFSNSLELQDSYDSGRVSYENTLGEKLNSNENSKQKSEEKSSAGEKSEETENQYVIEKVSKNEWSAQGSEQNNSKSVDDESSFDPSEEKSEETENQFVIEKVSKNESSEQGSEQDNSKSVDDVSFESSEETENQYVIEKVSKKELSEQGREQDNSKSVDDVSSFNSSEEKSEETENQFVIEKVSKNQSSEQGSGQDNSKSVDDVSSFDSSEEKSEETENQYVIEKVSKNQSSQQGSGQDNSKSVDDVSSFDPSEEKSEETENQFVLEKVSKNESSEQGSEQDNSKSVDNVSFESSEETENQYVIEKVSKNQSSEQGIGQDNSKSVDDVSSFDSSEEKSEETENQYVIEKVSKKEWSEEGSEQDNSKSVDDVSNFDSSEEKSEETENQYVIEKVSKKELSEQGSEQDNSKSVDDVNSFDSSEEKSEETENQYVIEKVSKNQSSEQGSEQDNSKSVDDVSSFDSSEEKSEETENQFVIEKVSKKELSEQGSEQDNSKSVDDVSSFDSSEEKSEETENQLVIEKVSKNEWSEQGTDEDNSKPVDDVSFDTFEEISEEKKEKQDQNSYSKERSESQEKNINSKEKNEKQEEKPNYVQKHESQENKPNSKEKVENKNYEPNEDVDDASQETSKKENVTNQSHENDKPKEEYHIEKDNEENRYDDPNDNETSVEKKNDSNENVVENVEDTFSTEEGNTEDIPEENSKQDEENNKSNESNEKKNCKEKENENNKSKDHIMDEIRNDDDLEKAVDMISDMFVFDFGKTSSSEHKNYEPFNNNDTPVQYGKVGRVKLLIKKLVHLKNLWRKSKYGSTHTKSSSGSVYGRKHDSNIQMKLPTLKNNLYENSRRRAGYGRKVHPDYARLTPHGPRQYLHYSDEHMPSPYGSKLSTYLLGGAPQRGYNKNFRYGRTGYGNKKLKISFGGNSNEYVGTQARSGLLSGLLRRPRHDVYGFRSVYTDSHPTKNINDPYLYTDTDDDIIIHPVITKSSY</sequence>
<feature type="compositionally biased region" description="Low complexity" evidence="1">
    <location>
        <begin position="500"/>
        <end position="511"/>
    </location>
</feature>
<evidence type="ECO:0000313" key="3">
    <source>
        <dbReference type="RefSeq" id="XP_022331716.1"/>
    </source>
</evidence>
<feature type="compositionally biased region" description="Polar residues" evidence="1">
    <location>
        <begin position="1"/>
        <end position="13"/>
    </location>
</feature>
<feature type="compositionally biased region" description="Polar residues" evidence="1">
    <location>
        <begin position="794"/>
        <end position="812"/>
    </location>
</feature>
<feature type="compositionally biased region" description="Basic and acidic residues" evidence="1">
    <location>
        <begin position="861"/>
        <end position="881"/>
    </location>
</feature>
<dbReference type="Proteomes" id="UP000694844">
    <property type="component" value="Chromosome 4"/>
</dbReference>
<feature type="compositionally biased region" description="Polar residues" evidence="1">
    <location>
        <begin position="137"/>
        <end position="150"/>
    </location>
</feature>
<feature type="compositionally biased region" description="Low complexity" evidence="1">
    <location>
        <begin position="956"/>
        <end position="968"/>
    </location>
</feature>
<feature type="compositionally biased region" description="Acidic residues" evidence="1">
    <location>
        <begin position="1615"/>
        <end position="1624"/>
    </location>
</feature>
<evidence type="ECO:0000256" key="1">
    <source>
        <dbReference type="SAM" id="MobiDB-lite"/>
    </source>
</evidence>
<feature type="compositionally biased region" description="Basic and acidic residues" evidence="1">
    <location>
        <begin position="1105"/>
        <end position="1121"/>
    </location>
</feature>
<feature type="compositionally biased region" description="Low complexity" evidence="1">
    <location>
        <begin position="560"/>
        <end position="569"/>
    </location>
</feature>
<feature type="compositionally biased region" description="Polar residues" evidence="1">
    <location>
        <begin position="1134"/>
        <end position="1147"/>
    </location>
</feature>
<feature type="compositionally biased region" description="Basic and acidic residues" evidence="1">
    <location>
        <begin position="784"/>
        <end position="793"/>
    </location>
</feature>
<feature type="compositionally biased region" description="Polar residues" evidence="1">
    <location>
        <begin position="977"/>
        <end position="995"/>
    </location>
</feature>
<feature type="compositionally biased region" description="Acidic residues" evidence="1">
    <location>
        <begin position="1195"/>
        <end position="1204"/>
    </location>
</feature>
<organism evidence="2 3">
    <name type="scientific">Crassostrea virginica</name>
    <name type="common">Eastern oyster</name>
    <dbReference type="NCBI Taxonomy" id="6565"/>
    <lineage>
        <taxon>Eukaryota</taxon>
        <taxon>Metazoa</taxon>
        <taxon>Spiralia</taxon>
        <taxon>Lophotrochozoa</taxon>
        <taxon>Mollusca</taxon>
        <taxon>Bivalvia</taxon>
        <taxon>Autobranchia</taxon>
        <taxon>Pteriomorphia</taxon>
        <taxon>Ostreida</taxon>
        <taxon>Ostreoidea</taxon>
        <taxon>Ostreidae</taxon>
        <taxon>Crassostrea</taxon>
    </lineage>
</organism>
<feature type="compositionally biased region" description="Polar residues" evidence="1">
    <location>
        <begin position="1347"/>
        <end position="1365"/>
    </location>
</feature>
<dbReference type="OrthoDB" id="10680851at2759"/>
<reference evidence="3" key="1">
    <citation type="submission" date="2025-08" db="UniProtKB">
        <authorList>
            <consortium name="RefSeq"/>
        </authorList>
    </citation>
    <scope>IDENTIFICATION</scope>
    <source>
        <tissue evidence="3">Whole sample</tissue>
    </source>
</reference>
<feature type="compositionally biased region" description="Polar residues" evidence="1">
    <location>
        <begin position="1007"/>
        <end position="1034"/>
    </location>
</feature>
<dbReference type="GeneID" id="111129554"/>
<keyword evidence="2" id="KW-1185">Reference proteome</keyword>
<feature type="region of interest" description="Disordered" evidence="1">
    <location>
        <begin position="976"/>
        <end position="995"/>
    </location>
</feature>
<feature type="compositionally biased region" description="Basic and acidic residues" evidence="1">
    <location>
        <begin position="589"/>
        <end position="609"/>
    </location>
</feature>